<feature type="compositionally biased region" description="Basic and acidic residues" evidence="1">
    <location>
        <begin position="78"/>
        <end position="131"/>
    </location>
</feature>
<evidence type="ECO:0000313" key="2">
    <source>
        <dbReference type="EMBL" id="CAG5103756.1"/>
    </source>
</evidence>
<feature type="compositionally biased region" description="Polar residues" evidence="1">
    <location>
        <begin position="42"/>
        <end position="53"/>
    </location>
</feature>
<keyword evidence="3" id="KW-1185">Reference proteome</keyword>
<dbReference type="Proteomes" id="UP001158576">
    <property type="component" value="Chromosome 1"/>
</dbReference>
<sequence length="283" mass="32572">MNVEDKGRKRGRKRWNSAETRRFIETLKVYKDEENVWALSSAALNDGTTNLQARSRLSPKRKGRKPRSKSVPAKRNGRKEDVEKKAPKKDDEKEKDLIRSTETVEQKKAKPTQKEKRDHLHRLHELNRVEKQVITPVRKPKDFRPEPEEGTDENLEPFSTPANQGLSNHAFRTPQMSAFATPAPSTSASSPTGCRFQTPSVVDFSMEKKYIETPTAKMSKKQAADRVRNAEFIRKEMEKKKLETDLFDVSGKKRRELMKATKELPSIQQQASAGEDELDEYYD</sequence>
<proteinExistence type="predicted"/>
<feature type="compositionally biased region" description="Basic residues" evidence="1">
    <location>
        <begin position="57"/>
        <end position="68"/>
    </location>
</feature>
<evidence type="ECO:0000256" key="1">
    <source>
        <dbReference type="SAM" id="MobiDB-lite"/>
    </source>
</evidence>
<name>A0ABN7SLX8_OIKDI</name>
<gene>
    <name evidence="2" type="ORF">OKIOD_LOCUS9686</name>
</gene>
<dbReference type="EMBL" id="OU015566">
    <property type="protein sequence ID" value="CAG5103756.1"/>
    <property type="molecule type" value="Genomic_DNA"/>
</dbReference>
<reference evidence="2 3" key="1">
    <citation type="submission" date="2021-04" db="EMBL/GenBank/DDBJ databases">
        <authorList>
            <person name="Bliznina A."/>
        </authorList>
    </citation>
    <scope>NUCLEOTIDE SEQUENCE [LARGE SCALE GENOMIC DNA]</scope>
</reference>
<feature type="compositionally biased region" description="Acidic residues" evidence="1">
    <location>
        <begin position="274"/>
        <end position="283"/>
    </location>
</feature>
<feature type="region of interest" description="Disordered" evidence="1">
    <location>
        <begin position="259"/>
        <end position="283"/>
    </location>
</feature>
<protein>
    <submittedName>
        <fullName evidence="2">Oidioi.mRNA.OKI2018_I69.chr1.g921.t1.cds</fullName>
    </submittedName>
</protein>
<accession>A0ABN7SLX8</accession>
<organism evidence="2 3">
    <name type="scientific">Oikopleura dioica</name>
    <name type="common">Tunicate</name>
    <dbReference type="NCBI Taxonomy" id="34765"/>
    <lineage>
        <taxon>Eukaryota</taxon>
        <taxon>Metazoa</taxon>
        <taxon>Chordata</taxon>
        <taxon>Tunicata</taxon>
        <taxon>Appendicularia</taxon>
        <taxon>Copelata</taxon>
        <taxon>Oikopleuridae</taxon>
        <taxon>Oikopleura</taxon>
    </lineage>
</organism>
<evidence type="ECO:0000313" key="3">
    <source>
        <dbReference type="Proteomes" id="UP001158576"/>
    </source>
</evidence>
<feature type="region of interest" description="Disordered" evidence="1">
    <location>
        <begin position="42"/>
        <end position="168"/>
    </location>
</feature>